<keyword evidence="1" id="KW-1003">Cell membrane</keyword>
<name>A0A2V4VLA4_PAEBA</name>
<evidence type="ECO:0000256" key="5">
    <source>
        <dbReference type="ARBA" id="ARBA00023288"/>
    </source>
</evidence>
<keyword evidence="5" id="KW-0449">Lipoprotein</keyword>
<dbReference type="EMBL" id="QJSW01000004">
    <property type="protein sequence ID" value="PYE50215.1"/>
    <property type="molecule type" value="Genomic_DNA"/>
</dbReference>
<proteinExistence type="predicted"/>
<reference evidence="6 7" key="1">
    <citation type="submission" date="2018-06" db="EMBL/GenBank/DDBJ databases">
        <title>Genomic Encyclopedia of Type Strains, Phase III (KMG-III): the genomes of soil and plant-associated and newly described type strains.</title>
        <authorList>
            <person name="Whitman W."/>
        </authorList>
    </citation>
    <scope>NUCLEOTIDE SEQUENCE [LARGE SCALE GENOMIC DNA]</scope>
    <source>
        <strain evidence="6 7">CECT 7022</strain>
    </source>
</reference>
<dbReference type="PANTHER" id="PTHR43649">
    <property type="entry name" value="ARABINOSE-BINDING PROTEIN-RELATED"/>
    <property type="match status" value="1"/>
</dbReference>
<accession>A0A2V4VLA4</accession>
<keyword evidence="3" id="KW-0472">Membrane</keyword>
<dbReference type="AlphaFoldDB" id="A0A2V4VLA4"/>
<evidence type="ECO:0000313" key="6">
    <source>
        <dbReference type="EMBL" id="PYE50215.1"/>
    </source>
</evidence>
<protein>
    <submittedName>
        <fullName evidence="6">Carbohydrate ABC transporter substrate-binding protein (CUT1 family)</fullName>
    </submittedName>
</protein>
<dbReference type="InterPro" id="IPR006059">
    <property type="entry name" value="SBP"/>
</dbReference>
<evidence type="ECO:0000256" key="1">
    <source>
        <dbReference type="ARBA" id="ARBA00022475"/>
    </source>
</evidence>
<dbReference type="InterPro" id="IPR050490">
    <property type="entry name" value="Bact_solute-bd_prot1"/>
</dbReference>
<gene>
    <name evidence="6" type="ORF">DFQ00_104173</name>
</gene>
<evidence type="ECO:0000313" key="7">
    <source>
        <dbReference type="Proteomes" id="UP000247790"/>
    </source>
</evidence>
<sequence length="547" mass="60332">MNHSEGVRKGKGQMRLFQRRKAGKASSVLAVVTAFTLLLSACSSGSESAASSSGGTGAGNRTTLKVEIFDRGNTPAGYTISDSYLTRFIQKEFGDPNNINVQFVPVPRSEEVQKLNVLMASGSEVPDIVFTYDSGTFNRYAEQGGLTELTDLINKDGTNLKKLLGDQTLAYGQYDGQQLAIPGKRLVLGKYASYVRQDWLDALGLPVPQTAEELHTTLKAFKEKDPGKVGSALIPMGMSIAPAQYEPLIWSFIQPLSEEQRYTLTQQLGSNDYPTLLPGFKDALKYMNTLYNEGLMSKDFGLDKDKKKLWEDVSNGKIGFYTEDAGEIYISGTYKNLQTNKPGAVMTPIDAFKNSEGKFAKPAYAPNAMYVMIPKSSQNAEAAMKYLDWMASGNNLFDLQFGVKDENYELVDGVPQIKEDASPEIAGRIYNSGDIAIIVNGKYVGDDKKNEEAYVVQVESKYRDDMRKSVAISNTDTIQPVRFSKPIEAEARYGNGLQDKFMEFVVKTTISKPADFEATYDSMMKDYMASGGQAILDERTAAYKAMK</sequence>
<dbReference type="SUPFAM" id="SSF53850">
    <property type="entry name" value="Periplasmic binding protein-like II"/>
    <property type="match status" value="1"/>
</dbReference>
<dbReference type="Pfam" id="PF01547">
    <property type="entry name" value="SBP_bac_1"/>
    <property type="match status" value="1"/>
</dbReference>
<evidence type="ECO:0000256" key="3">
    <source>
        <dbReference type="ARBA" id="ARBA00023136"/>
    </source>
</evidence>
<keyword evidence="4" id="KW-0564">Palmitate</keyword>
<keyword evidence="2" id="KW-0732">Signal</keyword>
<comment type="caution">
    <text evidence="6">The sequence shown here is derived from an EMBL/GenBank/DDBJ whole genome shotgun (WGS) entry which is preliminary data.</text>
</comment>
<organism evidence="6 7">
    <name type="scientific">Paenibacillus barcinonensis</name>
    <dbReference type="NCBI Taxonomy" id="198119"/>
    <lineage>
        <taxon>Bacteria</taxon>
        <taxon>Bacillati</taxon>
        <taxon>Bacillota</taxon>
        <taxon>Bacilli</taxon>
        <taxon>Bacillales</taxon>
        <taxon>Paenibacillaceae</taxon>
        <taxon>Paenibacillus</taxon>
    </lineage>
</organism>
<evidence type="ECO:0000256" key="2">
    <source>
        <dbReference type="ARBA" id="ARBA00022729"/>
    </source>
</evidence>
<dbReference type="Proteomes" id="UP000247790">
    <property type="component" value="Unassembled WGS sequence"/>
</dbReference>
<evidence type="ECO:0000256" key="4">
    <source>
        <dbReference type="ARBA" id="ARBA00023139"/>
    </source>
</evidence>
<dbReference type="PANTHER" id="PTHR43649:SF33">
    <property type="entry name" value="POLYGALACTURONAN_RHAMNOGALACTURONAN-BINDING PROTEIN YTCQ"/>
    <property type="match status" value="1"/>
</dbReference>
<dbReference type="Gene3D" id="3.40.190.10">
    <property type="entry name" value="Periplasmic binding protein-like II"/>
    <property type="match status" value="2"/>
</dbReference>